<feature type="region of interest" description="Disordered" evidence="1">
    <location>
        <begin position="227"/>
        <end position="250"/>
    </location>
</feature>
<evidence type="ECO:0000259" key="2">
    <source>
        <dbReference type="Pfam" id="PF05627"/>
    </source>
</evidence>
<feature type="region of interest" description="Disordered" evidence="1">
    <location>
        <begin position="29"/>
        <end position="206"/>
    </location>
</feature>
<dbReference type="InterPro" id="IPR008700">
    <property type="entry name" value="TypeIII_avirulence_cleave"/>
</dbReference>
<evidence type="ECO:0000313" key="4">
    <source>
        <dbReference type="Proteomes" id="UP001159364"/>
    </source>
</evidence>
<protein>
    <recommendedName>
        <fullName evidence="2">RIN4 pathogenic type III effector avirulence factor Avr cleavage site domain-containing protein</fullName>
    </recommendedName>
</protein>
<feature type="compositionally biased region" description="Basic and acidic residues" evidence="1">
    <location>
        <begin position="79"/>
        <end position="102"/>
    </location>
</feature>
<sequence>MAQRSHVPKFGNWESEENVPYTAYFDKARKGRVGGKLINPNDPEDKPDLVSAYSAPTQASPVVRDEPEGQAGNGAGRQLQDRRRSREDSEFSRYAESPARHDSIHRRGGNETVPQRYSGRGGGPGETYRRPARQSGGSENSMERSPLHPHARIAAKSSGASPVWEGKNYDSSHGTPGRSRMRPRGDESPDKSAAVPKFGEWDENNPASADGYSYIFNKVREERQAGMAAGVATKSPHANIRKQPPSESSKSCCFPWCRS</sequence>
<reference evidence="3 4" key="1">
    <citation type="submission" date="2021-09" db="EMBL/GenBank/DDBJ databases">
        <title>Genomic insights and catalytic innovation underlie evolution of tropane alkaloids biosynthesis.</title>
        <authorList>
            <person name="Wang Y.-J."/>
            <person name="Tian T."/>
            <person name="Huang J.-P."/>
            <person name="Huang S.-X."/>
        </authorList>
    </citation>
    <scope>NUCLEOTIDE SEQUENCE [LARGE SCALE GENOMIC DNA]</scope>
    <source>
        <strain evidence="3">KIB-2018</strain>
        <tissue evidence="3">Leaf</tissue>
    </source>
</reference>
<proteinExistence type="predicted"/>
<evidence type="ECO:0000313" key="3">
    <source>
        <dbReference type="EMBL" id="KAJ8899286.1"/>
    </source>
</evidence>
<accession>A0AAV8UA44</accession>
<feature type="domain" description="RIN4 pathogenic type III effector avirulence factor Avr cleavage site" evidence="2">
    <location>
        <begin position="3"/>
        <end position="32"/>
    </location>
</feature>
<keyword evidence="4" id="KW-1185">Reference proteome</keyword>
<dbReference type="EMBL" id="JAIWQS010000008">
    <property type="protein sequence ID" value="KAJ8899286.1"/>
    <property type="molecule type" value="Genomic_DNA"/>
</dbReference>
<gene>
    <name evidence="3" type="ORF">K2173_018260</name>
</gene>
<dbReference type="PANTHER" id="PTHR33159">
    <property type="entry name" value="RPM1-INTERACTING PROTEIN 4 (RIN4) FAMILY PROTEIN"/>
    <property type="match status" value="1"/>
</dbReference>
<dbReference type="Pfam" id="PF05627">
    <property type="entry name" value="AvrRpt-cleavage"/>
    <property type="match status" value="2"/>
</dbReference>
<dbReference type="Proteomes" id="UP001159364">
    <property type="component" value="Linkage Group LG08"/>
</dbReference>
<comment type="caution">
    <text evidence="3">The sequence shown here is derived from an EMBL/GenBank/DDBJ whole genome shotgun (WGS) entry which is preliminary data.</text>
</comment>
<feature type="domain" description="RIN4 pathogenic type III effector avirulence factor Avr cleavage site" evidence="2">
    <location>
        <begin position="191"/>
        <end position="224"/>
    </location>
</feature>
<organism evidence="3 4">
    <name type="scientific">Erythroxylum novogranatense</name>
    <dbReference type="NCBI Taxonomy" id="1862640"/>
    <lineage>
        <taxon>Eukaryota</taxon>
        <taxon>Viridiplantae</taxon>
        <taxon>Streptophyta</taxon>
        <taxon>Embryophyta</taxon>
        <taxon>Tracheophyta</taxon>
        <taxon>Spermatophyta</taxon>
        <taxon>Magnoliopsida</taxon>
        <taxon>eudicotyledons</taxon>
        <taxon>Gunneridae</taxon>
        <taxon>Pentapetalae</taxon>
        <taxon>rosids</taxon>
        <taxon>fabids</taxon>
        <taxon>Malpighiales</taxon>
        <taxon>Erythroxylaceae</taxon>
        <taxon>Erythroxylum</taxon>
    </lineage>
</organism>
<dbReference type="PANTHER" id="PTHR33159:SF6">
    <property type="entry name" value="RPM1-INTERACTING PROTEIN 4"/>
    <property type="match status" value="1"/>
</dbReference>
<dbReference type="AlphaFoldDB" id="A0AAV8UA44"/>
<dbReference type="GO" id="GO:0005886">
    <property type="term" value="C:plasma membrane"/>
    <property type="evidence" value="ECO:0007669"/>
    <property type="project" value="TreeGrafter"/>
</dbReference>
<evidence type="ECO:0000256" key="1">
    <source>
        <dbReference type="SAM" id="MobiDB-lite"/>
    </source>
</evidence>
<name>A0AAV8UA44_9ROSI</name>
<dbReference type="InterPro" id="IPR040387">
    <property type="entry name" value="RIN4/NOI4"/>
</dbReference>